<dbReference type="Pfam" id="PF13320">
    <property type="entry name" value="GH123_cat"/>
    <property type="match status" value="1"/>
</dbReference>
<keyword evidence="3" id="KW-1185">Reference proteome</keyword>
<sequence>MNYEVVHAHEWLYPDSEAREDGAKAIELAAARGGHAGCQLLLNGAVPGAPLRAAFRGGPRAEGGRGEPEAELYRLRDILVERNTGPVGFCLQPGESAAGYATREAPFRLFEALRPLTADAVAEAPTEALYVCWAVPADAEPGAYVGELTVEAGSGAVRIPVRIDVCAAAVPAKETLAVTNWFSLANMASRYGLEVWSEPHWAMIRKYGLLMRRARQTHFWVPLEAVTVELAGEHRYRFDFARAERLIRLYLGLGFTGIEGGLLAGRKDFRGAEFHVWNTWNGGEALRAVAAEGYAFLAQYLTAWRAFLEERGWLPLLVQHVADEPTENSKHEYRMLSAIVRKHLPGVPLLEAVETHDLGGAVDIWIPKNVYYEEHRAAFEEIRSLGDRLWFYTCCYPGGAYLNRLWDMPLLRTRYLHWANYLYGLDGFLHWGLNHCDADKDPYEQTGLLFPPGDTHLVYPGADGPLGSMRLEAMRAGIEDYELLRLLAAKDKAAADAIVADCLTSFHEMNEDADHFAAAHRRLLAAASEACMTEGGDAP</sequence>
<accession>A0ABS3WEB8</accession>
<protein>
    <submittedName>
        <fullName evidence="2">DUF4091 domain-containing protein</fullName>
    </submittedName>
</protein>
<comment type="caution">
    <text evidence="2">The sequence shown here is derived from an EMBL/GenBank/DDBJ whole genome shotgun (WGS) entry which is preliminary data.</text>
</comment>
<organism evidence="2 3">
    <name type="scientific">Paenibacillus artemisiicola</name>
    <dbReference type="NCBI Taxonomy" id="1172618"/>
    <lineage>
        <taxon>Bacteria</taxon>
        <taxon>Bacillati</taxon>
        <taxon>Bacillota</taxon>
        <taxon>Bacilli</taxon>
        <taxon>Bacillales</taxon>
        <taxon>Paenibacillaceae</taxon>
        <taxon>Paenibacillus</taxon>
    </lineage>
</organism>
<dbReference type="EMBL" id="JAGGDJ010000021">
    <property type="protein sequence ID" value="MBO7746670.1"/>
    <property type="molecule type" value="Genomic_DNA"/>
</dbReference>
<evidence type="ECO:0000313" key="2">
    <source>
        <dbReference type="EMBL" id="MBO7746670.1"/>
    </source>
</evidence>
<feature type="domain" description="Glycoside hydrolase 123 catalytic" evidence="1">
    <location>
        <begin position="181"/>
        <end position="487"/>
    </location>
</feature>
<gene>
    <name evidence="2" type="ORF">I8J29_20850</name>
</gene>
<reference evidence="2 3" key="1">
    <citation type="submission" date="2021-03" db="EMBL/GenBank/DDBJ databases">
        <title>Paenibacillus artemisicola MWE-103 whole genome sequence.</title>
        <authorList>
            <person name="Ham Y.J."/>
        </authorList>
    </citation>
    <scope>NUCLEOTIDE SEQUENCE [LARGE SCALE GENOMIC DNA]</scope>
    <source>
        <strain evidence="2 3">MWE-103</strain>
    </source>
</reference>
<evidence type="ECO:0000313" key="3">
    <source>
        <dbReference type="Proteomes" id="UP000670947"/>
    </source>
</evidence>
<dbReference type="Proteomes" id="UP000670947">
    <property type="component" value="Unassembled WGS sequence"/>
</dbReference>
<dbReference type="RefSeq" id="WP_208849422.1">
    <property type="nucleotide sequence ID" value="NZ_JAGGDJ010000021.1"/>
</dbReference>
<dbReference type="InterPro" id="IPR025150">
    <property type="entry name" value="GH123_cat"/>
</dbReference>
<evidence type="ECO:0000259" key="1">
    <source>
        <dbReference type="Pfam" id="PF13320"/>
    </source>
</evidence>
<name>A0ABS3WEB8_9BACL</name>
<proteinExistence type="predicted"/>